<gene>
    <name evidence="11" type="ORF">J2S02_003894</name>
</gene>
<evidence type="ECO:0000256" key="6">
    <source>
        <dbReference type="ARBA" id="ARBA00023125"/>
    </source>
</evidence>
<evidence type="ECO:0000256" key="3">
    <source>
        <dbReference type="ARBA" id="ARBA00022741"/>
    </source>
</evidence>
<evidence type="ECO:0000259" key="10">
    <source>
        <dbReference type="PROSITE" id="PS50901"/>
    </source>
</evidence>
<name>A0ABT9Z5L8_9BACI</name>
<feature type="transmembrane region" description="Helical" evidence="9">
    <location>
        <begin position="136"/>
        <end position="157"/>
    </location>
</feature>
<keyword evidence="3 7" id="KW-0547">Nucleotide-binding</keyword>
<evidence type="ECO:0000256" key="5">
    <source>
        <dbReference type="ARBA" id="ARBA00022840"/>
    </source>
</evidence>
<dbReference type="Gene3D" id="3.40.50.300">
    <property type="entry name" value="P-loop containing nucleotide triphosphate hydrolases"/>
    <property type="match status" value="1"/>
</dbReference>
<keyword evidence="9" id="KW-0812">Transmembrane</keyword>
<dbReference type="EMBL" id="JAUSTZ010000010">
    <property type="protein sequence ID" value="MDQ0227547.1"/>
    <property type="molecule type" value="Genomic_DNA"/>
</dbReference>
<evidence type="ECO:0000256" key="8">
    <source>
        <dbReference type="SAM" id="MobiDB-lite"/>
    </source>
</evidence>
<evidence type="ECO:0000313" key="12">
    <source>
        <dbReference type="Proteomes" id="UP001232245"/>
    </source>
</evidence>
<feature type="domain" description="FtsK" evidence="10">
    <location>
        <begin position="447"/>
        <end position="643"/>
    </location>
</feature>
<comment type="caution">
    <text evidence="11">The sequence shown here is derived from an EMBL/GenBank/DDBJ whole genome shotgun (WGS) entry which is preliminary data.</text>
</comment>
<dbReference type="PANTHER" id="PTHR22683">
    <property type="entry name" value="SPORULATION PROTEIN RELATED"/>
    <property type="match status" value="1"/>
</dbReference>
<dbReference type="InterPro" id="IPR036388">
    <property type="entry name" value="WH-like_DNA-bd_sf"/>
</dbReference>
<feature type="transmembrane region" description="Helical" evidence="9">
    <location>
        <begin position="21"/>
        <end position="51"/>
    </location>
</feature>
<dbReference type="InterPro" id="IPR050206">
    <property type="entry name" value="FtsK/SpoIIIE/SftA"/>
</dbReference>
<evidence type="ECO:0000256" key="7">
    <source>
        <dbReference type="PROSITE-ProRule" id="PRU00289"/>
    </source>
</evidence>
<dbReference type="SMART" id="SM00843">
    <property type="entry name" value="Ftsk_gamma"/>
    <property type="match status" value="1"/>
</dbReference>
<dbReference type="PROSITE" id="PS50901">
    <property type="entry name" value="FTSK"/>
    <property type="match status" value="1"/>
</dbReference>
<sequence>MAKQKRKTRKSKDEWKRTLKFELTGLIILAIALISISKLGFVGMTFVHLFRFFSGEWYMLFLIEVLLFAFYLIWRRQIPSLLSRQMIGVHCITAAILLLSHVTLFKMLSHNGTFATPSVIANTLELFWMDVRGESITVDLGGGMLGAIFFAASYYLFAEAGSQIIAIVLIVIGVILITGRSLKATLAKLLSPIGAFMKRQAIGFKDDMKSLPSAIKQKHEEKRNKKKELEIHNSDKNDLAEEDNSKPIISSFSDHEEPESKPEEMIIHTMDTDKVEPKVKKHQAESQESNEPIQQEDLAPISFVELENKDYKLPPIDLLKAPKHNSQQADKKNIYENARKLEKTFQSFGVKAKVTQVHLGPAVTKYEVYPDVGVKVSKIVNLSDDLALALAAKDIRIEAPIPGKSAVGIEVPNSEVAMVSLREVLESKANDRPDAKLLIGLGRDISGDAVLAELNKMPHLLVAGSTGSGKSVCINGIITSILMRAKPHEVKLMMIDPKMVELTVYNGVPHLLAPVVTDPKKASQALKKVVNEMERRYEHFSHTGTRNIEGYNEIIRRNNLESETKQPELPYIVVIVDELADLMMVASSDVEDSITRLSQMARAAGIHLIIATQRPSVDVITGVIKANIPSRIAFSVSSQTDSRTILDMGGAEKLLGRGDMLFLPVGASKPVRVQGAFLSDEEVEKTVDFVIAQQKAQYQEDMIPTETVEAPSEVQDDLYEEAVQLVVDMQTASVSLLQRRFRIGYTRAARLIDAMEERGVVGPYEGSKPREVLLSKESHDELTS</sequence>
<dbReference type="Pfam" id="PF09397">
    <property type="entry name" value="FtsK_gamma"/>
    <property type="match status" value="1"/>
</dbReference>
<dbReference type="SMART" id="SM00382">
    <property type="entry name" value="AAA"/>
    <property type="match status" value="1"/>
</dbReference>
<feature type="compositionally biased region" description="Basic and acidic residues" evidence="8">
    <location>
        <begin position="253"/>
        <end position="285"/>
    </location>
</feature>
<dbReference type="SUPFAM" id="SSF52540">
    <property type="entry name" value="P-loop containing nucleoside triphosphate hydrolases"/>
    <property type="match status" value="1"/>
</dbReference>
<dbReference type="InterPro" id="IPR036390">
    <property type="entry name" value="WH_DNA-bd_sf"/>
</dbReference>
<evidence type="ECO:0000256" key="9">
    <source>
        <dbReference type="SAM" id="Phobius"/>
    </source>
</evidence>
<feature type="compositionally biased region" description="Basic and acidic residues" evidence="8">
    <location>
        <begin position="218"/>
        <end position="245"/>
    </location>
</feature>
<dbReference type="Proteomes" id="UP001232245">
    <property type="component" value="Unassembled WGS sequence"/>
</dbReference>
<keyword evidence="4" id="KW-0159">Chromosome partition</keyword>
<keyword evidence="6" id="KW-0238">DNA-binding</keyword>
<dbReference type="PANTHER" id="PTHR22683:SF41">
    <property type="entry name" value="DNA TRANSLOCASE FTSK"/>
    <property type="match status" value="1"/>
</dbReference>
<accession>A0ABT9Z5L8</accession>
<dbReference type="Gene3D" id="1.10.10.10">
    <property type="entry name" value="Winged helix-like DNA-binding domain superfamily/Winged helix DNA-binding domain"/>
    <property type="match status" value="1"/>
</dbReference>
<comment type="subcellular location">
    <subcellularLocation>
        <location evidence="1">Membrane</location>
        <topology evidence="1">Multi-pass membrane protein</topology>
    </subcellularLocation>
</comment>
<dbReference type="InterPro" id="IPR018541">
    <property type="entry name" value="Ftsk_gamma"/>
</dbReference>
<dbReference type="InterPro" id="IPR027417">
    <property type="entry name" value="P-loop_NTPase"/>
</dbReference>
<comment type="similarity">
    <text evidence="2">Belongs to the FtsK/SpoIIIE/SftA family.</text>
</comment>
<dbReference type="InterPro" id="IPR041027">
    <property type="entry name" value="FtsK_alpha"/>
</dbReference>
<keyword evidence="12" id="KW-1185">Reference proteome</keyword>
<keyword evidence="5 7" id="KW-0067">ATP-binding</keyword>
<proteinExistence type="inferred from homology"/>
<keyword evidence="9" id="KW-0472">Membrane</keyword>
<dbReference type="CDD" id="cd01127">
    <property type="entry name" value="TrwB_TraG_TraD_VirD4"/>
    <property type="match status" value="1"/>
</dbReference>
<feature type="transmembrane region" description="Helical" evidence="9">
    <location>
        <begin position="164"/>
        <end position="182"/>
    </location>
</feature>
<feature type="region of interest" description="Disordered" evidence="8">
    <location>
        <begin position="218"/>
        <end position="293"/>
    </location>
</feature>
<dbReference type="SUPFAM" id="SSF46785">
    <property type="entry name" value="Winged helix' DNA-binding domain"/>
    <property type="match status" value="1"/>
</dbReference>
<dbReference type="RefSeq" id="WP_174880277.1">
    <property type="nucleotide sequence ID" value="NZ_CADEPK010000136.1"/>
</dbReference>
<feature type="transmembrane region" description="Helical" evidence="9">
    <location>
        <begin position="86"/>
        <end position="108"/>
    </location>
</feature>
<evidence type="ECO:0000256" key="1">
    <source>
        <dbReference type="ARBA" id="ARBA00004141"/>
    </source>
</evidence>
<dbReference type="Pfam" id="PF01580">
    <property type="entry name" value="FtsK_SpoIIIE"/>
    <property type="match status" value="1"/>
</dbReference>
<organism evidence="11 12">
    <name type="scientific">Metabacillus niabensis</name>
    <dbReference type="NCBI Taxonomy" id="324854"/>
    <lineage>
        <taxon>Bacteria</taxon>
        <taxon>Bacillati</taxon>
        <taxon>Bacillota</taxon>
        <taxon>Bacilli</taxon>
        <taxon>Bacillales</taxon>
        <taxon>Bacillaceae</taxon>
        <taxon>Metabacillus</taxon>
    </lineage>
</organism>
<evidence type="ECO:0000313" key="11">
    <source>
        <dbReference type="EMBL" id="MDQ0227547.1"/>
    </source>
</evidence>
<dbReference type="InterPro" id="IPR002543">
    <property type="entry name" value="FtsK_dom"/>
</dbReference>
<dbReference type="InterPro" id="IPR003593">
    <property type="entry name" value="AAA+_ATPase"/>
</dbReference>
<evidence type="ECO:0000256" key="4">
    <source>
        <dbReference type="ARBA" id="ARBA00022829"/>
    </source>
</evidence>
<protein>
    <submittedName>
        <fullName evidence="11">S-DNA-T family DNA segregation ATPase FtsK/SpoIIIE</fullName>
    </submittedName>
</protein>
<feature type="binding site" evidence="7">
    <location>
        <begin position="464"/>
        <end position="471"/>
    </location>
    <ligand>
        <name>ATP</name>
        <dbReference type="ChEBI" id="CHEBI:30616"/>
    </ligand>
</feature>
<evidence type="ECO:0000256" key="2">
    <source>
        <dbReference type="ARBA" id="ARBA00006474"/>
    </source>
</evidence>
<dbReference type="Gene3D" id="3.30.980.40">
    <property type="match status" value="1"/>
</dbReference>
<feature type="transmembrane region" description="Helical" evidence="9">
    <location>
        <begin position="57"/>
        <end position="74"/>
    </location>
</feature>
<reference evidence="11 12" key="1">
    <citation type="submission" date="2023-07" db="EMBL/GenBank/DDBJ databases">
        <title>Genomic Encyclopedia of Type Strains, Phase IV (KMG-IV): sequencing the most valuable type-strain genomes for metagenomic binning, comparative biology and taxonomic classification.</title>
        <authorList>
            <person name="Goeker M."/>
        </authorList>
    </citation>
    <scope>NUCLEOTIDE SEQUENCE [LARGE SCALE GENOMIC DNA]</scope>
    <source>
        <strain evidence="11 12">DSM 17723</strain>
    </source>
</reference>
<dbReference type="Pfam" id="PF17854">
    <property type="entry name" value="FtsK_alpha"/>
    <property type="match status" value="1"/>
</dbReference>
<keyword evidence="9" id="KW-1133">Transmembrane helix</keyword>